<dbReference type="EMBL" id="JANPWB010000015">
    <property type="protein sequence ID" value="KAJ1089070.1"/>
    <property type="molecule type" value="Genomic_DNA"/>
</dbReference>
<protein>
    <submittedName>
        <fullName evidence="2">Uncharacterized protein</fullName>
    </submittedName>
</protein>
<sequence length="122" mass="13618">MYSTGEAQHDAAVSTWRVKYEAARKNDGLTEQSGLVWCTGPANELRTTFLLPALFTVTGGDDLRCLLKGRKFAEAITDSGNRCLSTEEERTRRRRNSARKDAVGALSLKEQRGAYHIRTRGK</sequence>
<gene>
    <name evidence="2" type="ORF">NDU88_002223</name>
</gene>
<reference evidence="2" key="1">
    <citation type="journal article" date="2022" name="bioRxiv">
        <title>Sequencing and chromosome-scale assembly of the giantPleurodeles waltlgenome.</title>
        <authorList>
            <person name="Brown T."/>
            <person name="Elewa A."/>
            <person name="Iarovenko S."/>
            <person name="Subramanian E."/>
            <person name="Araus A.J."/>
            <person name="Petzold A."/>
            <person name="Susuki M."/>
            <person name="Suzuki K.-i.T."/>
            <person name="Hayashi T."/>
            <person name="Toyoda A."/>
            <person name="Oliveira C."/>
            <person name="Osipova E."/>
            <person name="Leigh N.D."/>
            <person name="Simon A."/>
            <person name="Yun M.H."/>
        </authorList>
    </citation>
    <scope>NUCLEOTIDE SEQUENCE</scope>
    <source>
        <strain evidence="2">20211129_DDA</strain>
        <tissue evidence="2">Liver</tissue>
    </source>
</reference>
<dbReference type="AlphaFoldDB" id="A0AAV7LBX4"/>
<proteinExistence type="predicted"/>
<accession>A0AAV7LBX4</accession>
<comment type="caution">
    <text evidence="2">The sequence shown here is derived from an EMBL/GenBank/DDBJ whole genome shotgun (WGS) entry which is preliminary data.</text>
</comment>
<evidence type="ECO:0000256" key="1">
    <source>
        <dbReference type="SAM" id="MobiDB-lite"/>
    </source>
</evidence>
<dbReference type="Proteomes" id="UP001066276">
    <property type="component" value="Chromosome 11"/>
</dbReference>
<keyword evidence="3" id="KW-1185">Reference proteome</keyword>
<evidence type="ECO:0000313" key="3">
    <source>
        <dbReference type="Proteomes" id="UP001066276"/>
    </source>
</evidence>
<feature type="region of interest" description="Disordered" evidence="1">
    <location>
        <begin position="82"/>
        <end position="103"/>
    </location>
</feature>
<evidence type="ECO:0000313" key="2">
    <source>
        <dbReference type="EMBL" id="KAJ1089070.1"/>
    </source>
</evidence>
<name>A0AAV7LBX4_PLEWA</name>
<organism evidence="2 3">
    <name type="scientific">Pleurodeles waltl</name>
    <name type="common">Iberian ribbed newt</name>
    <dbReference type="NCBI Taxonomy" id="8319"/>
    <lineage>
        <taxon>Eukaryota</taxon>
        <taxon>Metazoa</taxon>
        <taxon>Chordata</taxon>
        <taxon>Craniata</taxon>
        <taxon>Vertebrata</taxon>
        <taxon>Euteleostomi</taxon>
        <taxon>Amphibia</taxon>
        <taxon>Batrachia</taxon>
        <taxon>Caudata</taxon>
        <taxon>Salamandroidea</taxon>
        <taxon>Salamandridae</taxon>
        <taxon>Pleurodelinae</taxon>
        <taxon>Pleurodeles</taxon>
    </lineage>
</organism>